<dbReference type="AlphaFoldDB" id="A0A397GKS9"/>
<keyword evidence="2" id="KW-1185">Reference proteome</keyword>
<reference evidence="1 2" key="1">
    <citation type="submission" date="2018-08" db="EMBL/GenBank/DDBJ databases">
        <title>Genome and evolution of the arbuscular mycorrhizal fungus Diversispora epigaea (formerly Glomus versiforme) and its bacterial endosymbionts.</title>
        <authorList>
            <person name="Sun X."/>
            <person name="Fei Z."/>
            <person name="Harrison M."/>
        </authorList>
    </citation>
    <scope>NUCLEOTIDE SEQUENCE [LARGE SCALE GENOMIC DNA]</scope>
    <source>
        <strain evidence="1 2">IT104</strain>
    </source>
</reference>
<name>A0A397GKS9_9GLOM</name>
<protein>
    <submittedName>
        <fullName evidence="1">Uncharacterized protein</fullName>
    </submittedName>
</protein>
<dbReference type="OrthoDB" id="2303230at2759"/>
<accession>A0A397GKS9</accession>
<organism evidence="1 2">
    <name type="scientific">Diversispora epigaea</name>
    <dbReference type="NCBI Taxonomy" id="1348612"/>
    <lineage>
        <taxon>Eukaryota</taxon>
        <taxon>Fungi</taxon>
        <taxon>Fungi incertae sedis</taxon>
        <taxon>Mucoromycota</taxon>
        <taxon>Glomeromycotina</taxon>
        <taxon>Glomeromycetes</taxon>
        <taxon>Diversisporales</taxon>
        <taxon>Diversisporaceae</taxon>
        <taxon>Diversispora</taxon>
    </lineage>
</organism>
<dbReference type="EMBL" id="PQFF01000421">
    <property type="protein sequence ID" value="RHZ51147.1"/>
    <property type="molecule type" value="Genomic_DNA"/>
</dbReference>
<evidence type="ECO:0000313" key="1">
    <source>
        <dbReference type="EMBL" id="RHZ51147.1"/>
    </source>
</evidence>
<evidence type="ECO:0000313" key="2">
    <source>
        <dbReference type="Proteomes" id="UP000266861"/>
    </source>
</evidence>
<proteinExistence type="predicted"/>
<comment type="caution">
    <text evidence="1">The sequence shown here is derived from an EMBL/GenBank/DDBJ whole genome shotgun (WGS) entry which is preliminary data.</text>
</comment>
<dbReference type="Proteomes" id="UP000266861">
    <property type="component" value="Unassembled WGS sequence"/>
</dbReference>
<gene>
    <name evidence="1" type="ORF">Glove_482g81</name>
</gene>
<sequence>MAFYRCPYILRTGEVCNRECYHPKGCKVHRDSPIRYPCKEYGCVKFTSSDYGYCDPHAQKHPGEDGTKIRSAWKKYIASEYTDIVQASDSSCHKLPQVKKSVER</sequence>